<protein>
    <submittedName>
        <fullName evidence="2">Uncharacterized protein</fullName>
    </submittedName>
</protein>
<evidence type="ECO:0000256" key="1">
    <source>
        <dbReference type="SAM" id="Phobius"/>
    </source>
</evidence>
<dbReference type="Proteomes" id="UP000295075">
    <property type="component" value="Unassembled WGS sequence"/>
</dbReference>
<organism evidence="2 3">
    <name type="scientific">Kribbella albertanoniae</name>
    <dbReference type="NCBI Taxonomy" id="1266829"/>
    <lineage>
        <taxon>Bacteria</taxon>
        <taxon>Bacillati</taxon>
        <taxon>Actinomycetota</taxon>
        <taxon>Actinomycetes</taxon>
        <taxon>Propionibacteriales</taxon>
        <taxon>Kribbellaceae</taxon>
        <taxon>Kribbella</taxon>
    </lineage>
</organism>
<accession>A0A4R4QGE9</accession>
<keyword evidence="1" id="KW-0812">Transmembrane</keyword>
<feature type="transmembrane region" description="Helical" evidence="1">
    <location>
        <begin position="32"/>
        <end position="52"/>
    </location>
</feature>
<dbReference type="OrthoDB" id="4332754at2"/>
<evidence type="ECO:0000313" key="3">
    <source>
        <dbReference type="Proteomes" id="UP000295075"/>
    </source>
</evidence>
<keyword evidence="1" id="KW-1133">Transmembrane helix</keyword>
<keyword evidence="3" id="KW-1185">Reference proteome</keyword>
<reference evidence="2 3" key="1">
    <citation type="submission" date="2019-03" db="EMBL/GenBank/DDBJ databases">
        <title>Draft genome sequences of novel Actinobacteria.</title>
        <authorList>
            <person name="Sahin N."/>
            <person name="Ay H."/>
            <person name="Saygin H."/>
        </authorList>
    </citation>
    <scope>NUCLEOTIDE SEQUENCE [LARGE SCALE GENOMIC DNA]</scope>
    <source>
        <strain evidence="2 3">JCM 30547</strain>
    </source>
</reference>
<dbReference type="AlphaFoldDB" id="A0A4R4QGE9"/>
<dbReference type="EMBL" id="SMKA01000006">
    <property type="protein sequence ID" value="TDC34677.1"/>
    <property type="molecule type" value="Genomic_DNA"/>
</dbReference>
<proteinExistence type="predicted"/>
<name>A0A4R4QGE9_9ACTN</name>
<gene>
    <name evidence="2" type="ORF">E1261_03400</name>
</gene>
<comment type="caution">
    <text evidence="2">The sequence shown here is derived from an EMBL/GenBank/DDBJ whole genome shotgun (WGS) entry which is preliminary data.</text>
</comment>
<keyword evidence="1" id="KW-0472">Membrane</keyword>
<evidence type="ECO:0000313" key="2">
    <source>
        <dbReference type="EMBL" id="TDC34677.1"/>
    </source>
</evidence>
<sequence length="132" mass="14060">MGSTVAESWERFVMSETPAATPSGKLSREQKITNVVGLGIVLIILAAALYFARDNGVNAEVGECVKGTGSNDIKQVACDNPEAQYEVVGKMKDKDQSEATLASCRDFAGATDVHWEKNSTGSFLRCLAGVTQ</sequence>
<dbReference type="RefSeq" id="WP_132401624.1">
    <property type="nucleotide sequence ID" value="NZ_SMKA01000006.1"/>
</dbReference>